<dbReference type="PANTHER" id="PTHR10699">
    <property type="entry name" value="NEUROMODULIN"/>
    <property type="match status" value="1"/>
</dbReference>
<dbReference type="Proteomes" id="UP000261620">
    <property type="component" value="Unplaced"/>
</dbReference>
<dbReference type="Pfam" id="PF02197">
    <property type="entry name" value="RIIa"/>
    <property type="match status" value="1"/>
</dbReference>
<organism evidence="3 4">
    <name type="scientific">Mola mola</name>
    <name type="common">Ocean sunfish</name>
    <name type="synonym">Tetraodon mola</name>
    <dbReference type="NCBI Taxonomy" id="94237"/>
    <lineage>
        <taxon>Eukaryota</taxon>
        <taxon>Metazoa</taxon>
        <taxon>Chordata</taxon>
        <taxon>Craniata</taxon>
        <taxon>Vertebrata</taxon>
        <taxon>Euteleostomi</taxon>
        <taxon>Actinopterygii</taxon>
        <taxon>Neopterygii</taxon>
        <taxon>Teleostei</taxon>
        <taxon>Neoteleostei</taxon>
        <taxon>Acanthomorphata</taxon>
        <taxon>Eupercaria</taxon>
        <taxon>Tetraodontiformes</taxon>
        <taxon>Molidae</taxon>
        <taxon>Mola</taxon>
    </lineage>
</organism>
<keyword evidence="4" id="KW-1185">Reference proteome</keyword>
<dbReference type="CDD" id="cd12100">
    <property type="entry name" value="DD_CABYR_SP17"/>
    <property type="match status" value="1"/>
</dbReference>
<proteinExistence type="predicted"/>
<dbReference type="InterPro" id="IPR003117">
    <property type="entry name" value="cAMP_dep_PK_reg_su_I/II_a/b"/>
</dbReference>
<evidence type="ECO:0000256" key="1">
    <source>
        <dbReference type="SAM" id="MobiDB-lite"/>
    </source>
</evidence>
<dbReference type="SMART" id="SM00394">
    <property type="entry name" value="RIIa"/>
    <property type="match status" value="1"/>
</dbReference>
<dbReference type="InterPro" id="IPR047579">
    <property type="entry name" value="DD_CABYR_SP17"/>
</dbReference>
<evidence type="ECO:0000313" key="3">
    <source>
        <dbReference type="Ensembl" id="ENSMMOP00000015878.1"/>
    </source>
</evidence>
<dbReference type="PANTHER" id="PTHR10699:SF16">
    <property type="entry name" value="SPERM SURFACE PROTEIN SP17"/>
    <property type="match status" value="1"/>
</dbReference>
<feature type="domain" description="RIIa" evidence="2">
    <location>
        <begin position="14"/>
        <end position="51"/>
    </location>
</feature>
<feature type="compositionally biased region" description="Basic and acidic residues" evidence="1">
    <location>
        <begin position="175"/>
        <end position="191"/>
    </location>
</feature>
<feature type="compositionally biased region" description="Basic and acidic residues" evidence="1">
    <location>
        <begin position="107"/>
        <end position="135"/>
    </location>
</feature>
<evidence type="ECO:0000259" key="2">
    <source>
        <dbReference type="SMART" id="SM00394"/>
    </source>
</evidence>
<evidence type="ECO:0000313" key="4">
    <source>
        <dbReference type="Proteomes" id="UP000261620"/>
    </source>
</evidence>
<dbReference type="GO" id="GO:0005516">
    <property type="term" value="F:calmodulin binding"/>
    <property type="evidence" value="ECO:0007669"/>
    <property type="project" value="TreeGrafter"/>
</dbReference>
<name>A0A3Q3WLL5_MOLML</name>
<accession>A0A3Q3WLL5</accession>
<reference evidence="3" key="1">
    <citation type="submission" date="2025-08" db="UniProtKB">
        <authorList>
            <consortium name="Ensembl"/>
        </authorList>
    </citation>
    <scope>IDENTIFICATION</scope>
</reference>
<reference evidence="3" key="2">
    <citation type="submission" date="2025-09" db="UniProtKB">
        <authorList>
            <consortium name="Ensembl"/>
        </authorList>
    </citation>
    <scope>IDENTIFICATION</scope>
</reference>
<sequence length="201" mass="22434">MSVPFSNTHLRVPRGFDTILEGLTREVLRDQPDNIPKYAAQYFEALLKQRQDSGVDPVDWATRLEDKVYNNDAFEATEALDQSTCETLEAQYLAEEDEKSLGTPVESKPEDTGEEKEVISKQRTSEAERPMKEGQVDSEIQKSYAVLDEGRISPCQSPDPPPTADHQGDESPPGAEKERTEPEGNSGDKVKFAASSQYRLL</sequence>
<dbReference type="Ensembl" id="ENSMMOT00000016144.1">
    <property type="protein sequence ID" value="ENSMMOP00000015878.1"/>
    <property type="gene ID" value="ENSMMOG00000012119.1"/>
</dbReference>
<dbReference type="Gene3D" id="1.20.890.10">
    <property type="entry name" value="cAMP-dependent protein kinase regulatory subunit, dimerization-anchoring domain"/>
    <property type="match status" value="1"/>
</dbReference>
<protein>
    <recommendedName>
        <fullName evidence="2">RIIa domain-containing protein</fullName>
    </recommendedName>
</protein>
<dbReference type="OMA" id="RISPCQS"/>
<dbReference type="SUPFAM" id="SSF47391">
    <property type="entry name" value="Dimerization-anchoring domain of cAMP-dependent PK regulatory subunit"/>
    <property type="match status" value="1"/>
</dbReference>
<dbReference type="AlphaFoldDB" id="A0A3Q3WLL5"/>
<feature type="region of interest" description="Disordered" evidence="1">
    <location>
        <begin position="94"/>
        <end position="201"/>
    </location>
</feature>